<dbReference type="SUPFAM" id="SSF117396">
    <property type="entry name" value="TM1631-like"/>
    <property type="match status" value="1"/>
</dbReference>
<dbReference type="Gene3D" id="3.20.20.410">
    <property type="entry name" value="Protein of unknown function UPF0759"/>
    <property type="match status" value="1"/>
</dbReference>
<name>A0A074KTP1_9BACT</name>
<sequence>MAKKGKMYIGTSGWHYKHWKGTFYPEGTKDAQQMEYYLQHFDTVEINNSFYKLPSTTTFEKWKEAVPDDFIFAIKGSRFITHMKKLKVQRENIEKFFNGTDRLEEKAGPILFQLPPGWKINAERLKDFLGQLPKDYRYTFEFRNDTWYDEKIYDLLKTNNCAFCIYELAGHISPMEITADFVYIRLHGPGDKYQGSYDHATLQSWADRCRGWQNEGKDVFVYFDNDQEGYAAFNAKTLIEMVHH</sequence>
<organism evidence="1 2">
    <name type="scientific">Anditalea andensis</name>
    <dbReference type="NCBI Taxonomy" id="1048983"/>
    <lineage>
        <taxon>Bacteria</taxon>
        <taxon>Pseudomonadati</taxon>
        <taxon>Bacteroidota</taxon>
        <taxon>Cytophagia</taxon>
        <taxon>Cytophagales</taxon>
        <taxon>Cytophagaceae</taxon>
        <taxon>Anditalea</taxon>
    </lineage>
</organism>
<proteinExistence type="predicted"/>
<gene>
    <name evidence="1" type="ORF">EL17_16130</name>
</gene>
<keyword evidence="2" id="KW-1185">Reference proteome</keyword>
<dbReference type="OrthoDB" id="9780310at2"/>
<dbReference type="STRING" id="1048983.EL17_16130"/>
<dbReference type="InterPro" id="IPR036520">
    <property type="entry name" value="UPF0759_sf"/>
</dbReference>
<reference evidence="1 2" key="1">
    <citation type="submission" date="2014-04" db="EMBL/GenBank/DDBJ databases">
        <title>Characterization and application of a salt tolerant electro-active bacterium.</title>
        <authorList>
            <person name="Yang L."/>
            <person name="Wei S."/>
            <person name="Tay Q.X.M."/>
        </authorList>
    </citation>
    <scope>NUCLEOTIDE SEQUENCE [LARGE SCALE GENOMIC DNA]</scope>
    <source>
        <strain evidence="1 2">LY1</strain>
    </source>
</reference>
<dbReference type="Proteomes" id="UP000027821">
    <property type="component" value="Unassembled WGS sequence"/>
</dbReference>
<dbReference type="Pfam" id="PF01904">
    <property type="entry name" value="DUF72"/>
    <property type="match status" value="1"/>
</dbReference>
<dbReference type="RefSeq" id="WP_035076651.1">
    <property type="nucleotide sequence ID" value="NZ_JMIH01000024.1"/>
</dbReference>
<dbReference type="PANTHER" id="PTHR30348">
    <property type="entry name" value="UNCHARACTERIZED PROTEIN YECE"/>
    <property type="match status" value="1"/>
</dbReference>
<evidence type="ECO:0008006" key="3">
    <source>
        <dbReference type="Google" id="ProtNLM"/>
    </source>
</evidence>
<dbReference type="InterPro" id="IPR002763">
    <property type="entry name" value="DUF72"/>
</dbReference>
<dbReference type="AlphaFoldDB" id="A0A074KTP1"/>
<dbReference type="eggNOG" id="COG1801">
    <property type="taxonomic scope" value="Bacteria"/>
</dbReference>
<protein>
    <recommendedName>
        <fullName evidence="3">Sensor histidine kinase</fullName>
    </recommendedName>
</protein>
<dbReference type="EMBL" id="JMIH01000024">
    <property type="protein sequence ID" value="KEO72279.1"/>
    <property type="molecule type" value="Genomic_DNA"/>
</dbReference>
<accession>A0A074KTP1</accession>
<evidence type="ECO:0000313" key="1">
    <source>
        <dbReference type="EMBL" id="KEO72279.1"/>
    </source>
</evidence>
<comment type="caution">
    <text evidence="1">The sequence shown here is derived from an EMBL/GenBank/DDBJ whole genome shotgun (WGS) entry which is preliminary data.</text>
</comment>
<evidence type="ECO:0000313" key="2">
    <source>
        <dbReference type="Proteomes" id="UP000027821"/>
    </source>
</evidence>
<dbReference type="PANTHER" id="PTHR30348:SF4">
    <property type="entry name" value="DUF72 DOMAIN-CONTAINING PROTEIN"/>
    <property type="match status" value="1"/>
</dbReference>